<dbReference type="Gene3D" id="1.10.890.20">
    <property type="match status" value="1"/>
</dbReference>
<dbReference type="PANTHER" id="PTHR47284">
    <property type="entry name" value="FATTY-ACID-BINDING PROTEIN 2"/>
    <property type="match status" value="1"/>
</dbReference>
<comment type="similarity">
    <text evidence="1">Belongs to the chalcone isomerase family.</text>
</comment>
<dbReference type="EMBL" id="CM026429">
    <property type="protein sequence ID" value="KAG0563831.1"/>
    <property type="molecule type" value="Genomic_DNA"/>
</dbReference>
<evidence type="ECO:0000313" key="3">
    <source>
        <dbReference type="EMBL" id="KAG0563831.1"/>
    </source>
</evidence>
<dbReference type="GO" id="GO:0009570">
    <property type="term" value="C:chloroplast stroma"/>
    <property type="evidence" value="ECO:0007669"/>
    <property type="project" value="TreeGrafter"/>
</dbReference>
<feature type="domain" description="Chalcone isomerase" evidence="2">
    <location>
        <begin position="254"/>
        <end position="426"/>
    </location>
</feature>
<dbReference type="SUPFAM" id="SSF54626">
    <property type="entry name" value="Chalcone isomerase"/>
    <property type="match status" value="1"/>
</dbReference>
<comment type="caution">
    <text evidence="3">The sequence shown here is derived from an EMBL/GenBank/DDBJ whole genome shotgun (WGS) entry which is preliminary data.</text>
</comment>
<dbReference type="AlphaFoldDB" id="A0A8T0GVR0"/>
<accession>A0A8T0GVR0</accession>
<evidence type="ECO:0000256" key="1">
    <source>
        <dbReference type="ARBA" id="ARBA00007166"/>
    </source>
</evidence>
<dbReference type="InterPro" id="IPR016087">
    <property type="entry name" value="Chalcone_isomerase"/>
</dbReference>
<protein>
    <recommendedName>
        <fullName evidence="2">Chalcone isomerase domain-containing protein</fullName>
    </recommendedName>
</protein>
<dbReference type="Proteomes" id="UP000822688">
    <property type="component" value="Chromosome 8"/>
</dbReference>
<sequence>MQGGWPDFRALVFNVTANSGTSHSSSSWKVPKGGADGSNFCNQSSNSISASSSGPSSFSDVTPLSSSSSYSPNSISPIPGKLALGNGMAAVLHAAGAFLRLLRHTDGERRSRRRHKNKEKIKTGNDLKIVSCVPGGITPETRMFAICTNGGLTSLFFSRISSVLKGGWSKLKCHDALLPTMMAALLPPSSLALSQQGQEAFGVDICDGAVFGLPSCNSPTTVVEPKTGLEFPTQLSCNNVDEQAGDASPSCQILAGVGARSKEIMKFKSIKIYAFGLYVRPDHLRGQLGDKYKGFTAEELKDRPDFLDDLLRRHEVEMTLRLVVHYKGLKIGMVRNAFQDSLKNRLNKIEGGENDEGLQTFCSYLSDDIRLHQGSTIDIRWQRGGRLRTEIEGRRVGVIHSPPLCQAFFDLYIGDPPVSAIAKQEIGANFARILGERSS</sequence>
<dbReference type="PANTHER" id="PTHR47284:SF3">
    <property type="entry name" value="FATTY-ACID-BINDING PROTEIN 2"/>
    <property type="match status" value="1"/>
</dbReference>
<evidence type="ECO:0000259" key="2">
    <source>
        <dbReference type="Pfam" id="PF16035"/>
    </source>
</evidence>
<proteinExistence type="inferred from homology"/>
<organism evidence="3 4">
    <name type="scientific">Ceratodon purpureus</name>
    <name type="common">Fire moss</name>
    <name type="synonym">Dicranum purpureum</name>
    <dbReference type="NCBI Taxonomy" id="3225"/>
    <lineage>
        <taxon>Eukaryota</taxon>
        <taxon>Viridiplantae</taxon>
        <taxon>Streptophyta</taxon>
        <taxon>Embryophyta</taxon>
        <taxon>Bryophyta</taxon>
        <taxon>Bryophytina</taxon>
        <taxon>Bryopsida</taxon>
        <taxon>Dicranidae</taxon>
        <taxon>Pseudoditrichales</taxon>
        <taxon>Ditrichaceae</taxon>
        <taxon>Ceratodon</taxon>
    </lineage>
</organism>
<dbReference type="GO" id="GO:0005504">
    <property type="term" value="F:fatty acid binding"/>
    <property type="evidence" value="ECO:0007669"/>
    <property type="project" value="TreeGrafter"/>
</dbReference>
<keyword evidence="4" id="KW-1185">Reference proteome</keyword>
<dbReference type="InterPro" id="IPR016088">
    <property type="entry name" value="Chalcone_isomerase_3-sand"/>
</dbReference>
<dbReference type="GO" id="GO:0016872">
    <property type="term" value="F:intramolecular lyase activity"/>
    <property type="evidence" value="ECO:0007669"/>
    <property type="project" value="InterPro"/>
</dbReference>
<dbReference type="InterPro" id="IPR036298">
    <property type="entry name" value="Chalcone_isomerase_sf"/>
</dbReference>
<name>A0A8T0GVR0_CERPU</name>
<dbReference type="Pfam" id="PF16035">
    <property type="entry name" value="Chalcone_2"/>
    <property type="match status" value="1"/>
</dbReference>
<reference evidence="3" key="1">
    <citation type="submission" date="2020-06" db="EMBL/GenBank/DDBJ databases">
        <title>WGS assembly of Ceratodon purpureus strain R40.</title>
        <authorList>
            <person name="Carey S.B."/>
            <person name="Jenkins J."/>
            <person name="Shu S."/>
            <person name="Lovell J.T."/>
            <person name="Sreedasyam A."/>
            <person name="Maumus F."/>
            <person name="Tiley G.P."/>
            <person name="Fernandez-Pozo N."/>
            <person name="Barry K."/>
            <person name="Chen C."/>
            <person name="Wang M."/>
            <person name="Lipzen A."/>
            <person name="Daum C."/>
            <person name="Saski C.A."/>
            <person name="Payton A.C."/>
            <person name="Mcbreen J.C."/>
            <person name="Conrad R.E."/>
            <person name="Kollar L.M."/>
            <person name="Olsson S."/>
            <person name="Huttunen S."/>
            <person name="Landis J.B."/>
            <person name="Wickett N.J."/>
            <person name="Johnson M.G."/>
            <person name="Rensing S.A."/>
            <person name="Grimwood J."/>
            <person name="Schmutz J."/>
            <person name="Mcdaniel S.F."/>
        </authorList>
    </citation>
    <scope>NUCLEOTIDE SEQUENCE</scope>
    <source>
        <strain evidence="3">R40</strain>
    </source>
</reference>
<dbReference type="InterPro" id="IPR016089">
    <property type="entry name" value="Chalcone_isomerase_bundle_sf"/>
</dbReference>
<dbReference type="Gene3D" id="3.50.70.10">
    <property type="match status" value="1"/>
</dbReference>
<evidence type="ECO:0000313" key="4">
    <source>
        <dbReference type="Proteomes" id="UP000822688"/>
    </source>
</evidence>
<gene>
    <name evidence="3" type="ORF">KC19_8G062600</name>
</gene>